<proteinExistence type="predicted"/>
<feature type="domain" description="HTH cro/C1-type" evidence="1">
    <location>
        <begin position="14"/>
        <end position="69"/>
    </location>
</feature>
<gene>
    <name evidence="2" type="ORF">UW79_C0015G0011</name>
</gene>
<dbReference type="AlphaFoldDB" id="A0A0G1MLU5"/>
<dbReference type="InterPro" id="IPR052345">
    <property type="entry name" value="Rad_response_metalloprotease"/>
</dbReference>
<evidence type="ECO:0000313" key="2">
    <source>
        <dbReference type="EMBL" id="KKT81772.1"/>
    </source>
</evidence>
<protein>
    <submittedName>
        <fullName evidence="2">Helix-turn-helix domain protein</fullName>
    </submittedName>
</protein>
<evidence type="ECO:0000313" key="3">
    <source>
        <dbReference type="Proteomes" id="UP000034032"/>
    </source>
</evidence>
<dbReference type="InterPro" id="IPR010982">
    <property type="entry name" value="Lambda_DNA-bd_dom_sf"/>
</dbReference>
<dbReference type="EMBL" id="LCJR01000015">
    <property type="protein sequence ID" value="KKT81772.1"/>
    <property type="molecule type" value="Genomic_DNA"/>
</dbReference>
<organism evidence="2 3">
    <name type="scientific">Candidatus Yanofskybacteria bacterium GW2011_GWA2_44_9</name>
    <dbReference type="NCBI Taxonomy" id="1619025"/>
    <lineage>
        <taxon>Bacteria</taxon>
        <taxon>Candidatus Yanofskyibacteriota</taxon>
    </lineage>
</organism>
<dbReference type="PANTHER" id="PTHR43236:SF1">
    <property type="entry name" value="BLL7220 PROTEIN"/>
    <property type="match status" value="1"/>
</dbReference>
<sequence>MINTNPNKEIGRRLREARDSAGLSQAELAKALGYESATAVSLIEAGERKFKIEDLQKAAELFHRDIGYFLGHDVLKMDVKVALRADKDLSEEDKKAVLHFIELAKKRHEKK</sequence>
<dbReference type="Gene3D" id="1.10.260.40">
    <property type="entry name" value="lambda repressor-like DNA-binding domains"/>
    <property type="match status" value="1"/>
</dbReference>
<dbReference type="CDD" id="cd00093">
    <property type="entry name" value="HTH_XRE"/>
    <property type="match status" value="1"/>
</dbReference>
<dbReference type="SUPFAM" id="SSF47413">
    <property type="entry name" value="lambda repressor-like DNA-binding domains"/>
    <property type="match status" value="1"/>
</dbReference>
<dbReference type="SMART" id="SM00530">
    <property type="entry name" value="HTH_XRE"/>
    <property type="match status" value="1"/>
</dbReference>
<dbReference type="PROSITE" id="PS50943">
    <property type="entry name" value="HTH_CROC1"/>
    <property type="match status" value="1"/>
</dbReference>
<comment type="caution">
    <text evidence="2">The sequence shown here is derived from an EMBL/GenBank/DDBJ whole genome shotgun (WGS) entry which is preliminary data.</text>
</comment>
<dbReference type="GO" id="GO:0003677">
    <property type="term" value="F:DNA binding"/>
    <property type="evidence" value="ECO:0007669"/>
    <property type="project" value="InterPro"/>
</dbReference>
<dbReference type="Pfam" id="PF01381">
    <property type="entry name" value="HTH_3"/>
    <property type="match status" value="1"/>
</dbReference>
<dbReference type="InterPro" id="IPR001387">
    <property type="entry name" value="Cro/C1-type_HTH"/>
</dbReference>
<dbReference type="PANTHER" id="PTHR43236">
    <property type="entry name" value="ANTITOXIN HIGA1"/>
    <property type="match status" value="1"/>
</dbReference>
<name>A0A0G1MLU5_9BACT</name>
<accession>A0A0G1MLU5</accession>
<dbReference type="Proteomes" id="UP000034032">
    <property type="component" value="Unassembled WGS sequence"/>
</dbReference>
<evidence type="ECO:0000259" key="1">
    <source>
        <dbReference type="PROSITE" id="PS50943"/>
    </source>
</evidence>
<reference evidence="2 3" key="1">
    <citation type="journal article" date="2015" name="Nature">
        <title>rRNA introns, odd ribosomes, and small enigmatic genomes across a large radiation of phyla.</title>
        <authorList>
            <person name="Brown C.T."/>
            <person name="Hug L.A."/>
            <person name="Thomas B.C."/>
            <person name="Sharon I."/>
            <person name="Castelle C.J."/>
            <person name="Singh A."/>
            <person name="Wilkins M.J."/>
            <person name="Williams K.H."/>
            <person name="Banfield J.F."/>
        </authorList>
    </citation>
    <scope>NUCLEOTIDE SEQUENCE [LARGE SCALE GENOMIC DNA]</scope>
</reference>